<sequence length="74" mass="7854">MASVLERCHGVAVVAAFLPPCRHRQADADAFHLPRRHRPADELAGRACGSNSAAAVAVTSRLSQAGSAYIWQLS</sequence>
<accession>B8BA71</accession>
<protein>
    <submittedName>
        <fullName evidence="1">Uncharacterized protein</fullName>
    </submittedName>
</protein>
<reference evidence="1 2" key="1">
    <citation type="journal article" date="2005" name="PLoS Biol.">
        <title>The genomes of Oryza sativa: a history of duplications.</title>
        <authorList>
            <person name="Yu J."/>
            <person name="Wang J."/>
            <person name="Lin W."/>
            <person name="Li S."/>
            <person name="Li H."/>
            <person name="Zhou J."/>
            <person name="Ni P."/>
            <person name="Dong W."/>
            <person name="Hu S."/>
            <person name="Zeng C."/>
            <person name="Zhang J."/>
            <person name="Zhang Y."/>
            <person name="Li R."/>
            <person name="Xu Z."/>
            <person name="Li S."/>
            <person name="Li X."/>
            <person name="Zheng H."/>
            <person name="Cong L."/>
            <person name="Lin L."/>
            <person name="Yin J."/>
            <person name="Geng J."/>
            <person name="Li G."/>
            <person name="Shi J."/>
            <person name="Liu J."/>
            <person name="Lv H."/>
            <person name="Li J."/>
            <person name="Wang J."/>
            <person name="Deng Y."/>
            <person name="Ran L."/>
            <person name="Shi X."/>
            <person name="Wang X."/>
            <person name="Wu Q."/>
            <person name="Li C."/>
            <person name="Ren X."/>
            <person name="Wang J."/>
            <person name="Wang X."/>
            <person name="Li D."/>
            <person name="Liu D."/>
            <person name="Zhang X."/>
            <person name="Ji Z."/>
            <person name="Zhao W."/>
            <person name="Sun Y."/>
            <person name="Zhang Z."/>
            <person name="Bao J."/>
            <person name="Han Y."/>
            <person name="Dong L."/>
            <person name="Ji J."/>
            <person name="Chen P."/>
            <person name="Wu S."/>
            <person name="Liu J."/>
            <person name="Xiao Y."/>
            <person name="Bu D."/>
            <person name="Tan J."/>
            <person name="Yang L."/>
            <person name="Ye C."/>
            <person name="Zhang J."/>
            <person name="Xu J."/>
            <person name="Zhou Y."/>
            <person name="Yu Y."/>
            <person name="Zhang B."/>
            <person name="Zhuang S."/>
            <person name="Wei H."/>
            <person name="Liu B."/>
            <person name="Lei M."/>
            <person name="Yu H."/>
            <person name="Li Y."/>
            <person name="Xu H."/>
            <person name="Wei S."/>
            <person name="He X."/>
            <person name="Fang L."/>
            <person name="Zhang Z."/>
            <person name="Zhang Y."/>
            <person name="Huang X."/>
            <person name="Su Z."/>
            <person name="Tong W."/>
            <person name="Li J."/>
            <person name="Tong Z."/>
            <person name="Li S."/>
            <person name="Ye J."/>
            <person name="Wang L."/>
            <person name="Fang L."/>
            <person name="Lei T."/>
            <person name="Chen C."/>
            <person name="Chen H."/>
            <person name="Xu Z."/>
            <person name="Li H."/>
            <person name="Huang H."/>
            <person name="Zhang F."/>
            <person name="Xu H."/>
            <person name="Li N."/>
            <person name="Zhao C."/>
            <person name="Li S."/>
            <person name="Dong L."/>
            <person name="Huang Y."/>
            <person name="Li L."/>
            <person name="Xi Y."/>
            <person name="Qi Q."/>
            <person name="Li W."/>
            <person name="Zhang B."/>
            <person name="Hu W."/>
            <person name="Zhang Y."/>
            <person name="Tian X."/>
            <person name="Jiao Y."/>
            <person name="Liang X."/>
            <person name="Jin J."/>
            <person name="Gao L."/>
            <person name="Zheng W."/>
            <person name="Hao B."/>
            <person name="Liu S."/>
            <person name="Wang W."/>
            <person name="Yuan L."/>
            <person name="Cao M."/>
            <person name="McDermott J."/>
            <person name="Samudrala R."/>
            <person name="Wang J."/>
            <person name="Wong G.K."/>
            <person name="Yang H."/>
        </authorList>
    </citation>
    <scope>NUCLEOTIDE SEQUENCE [LARGE SCALE GENOMIC DNA]</scope>
    <source>
        <strain evidence="2">cv. 93-11</strain>
    </source>
</reference>
<dbReference type="Gramene" id="BGIOSGA027758-TA">
    <property type="protein sequence ID" value="BGIOSGA027758-PA"/>
    <property type="gene ID" value="BGIOSGA027758"/>
</dbReference>
<proteinExistence type="predicted"/>
<name>B8BA71_ORYSI</name>
<dbReference type="AlphaFoldDB" id="B8BA71"/>
<organism evidence="1 2">
    <name type="scientific">Oryza sativa subsp. indica</name>
    <name type="common">Rice</name>
    <dbReference type="NCBI Taxonomy" id="39946"/>
    <lineage>
        <taxon>Eukaryota</taxon>
        <taxon>Viridiplantae</taxon>
        <taxon>Streptophyta</taxon>
        <taxon>Embryophyta</taxon>
        <taxon>Tracheophyta</taxon>
        <taxon>Spermatophyta</taxon>
        <taxon>Magnoliopsida</taxon>
        <taxon>Liliopsida</taxon>
        <taxon>Poales</taxon>
        <taxon>Poaceae</taxon>
        <taxon>BOP clade</taxon>
        <taxon>Oryzoideae</taxon>
        <taxon>Oryzeae</taxon>
        <taxon>Oryzinae</taxon>
        <taxon>Oryza</taxon>
        <taxon>Oryza sativa</taxon>
    </lineage>
</organism>
<gene>
    <name evidence="1" type="ORF">OsI_27587</name>
</gene>
<dbReference type="HOGENOM" id="CLU_2692162_0_0_1"/>
<evidence type="ECO:0000313" key="2">
    <source>
        <dbReference type="Proteomes" id="UP000007015"/>
    </source>
</evidence>
<dbReference type="Proteomes" id="UP000007015">
    <property type="component" value="Chromosome 8"/>
</dbReference>
<dbReference type="EMBL" id="CM000133">
    <property type="protein sequence ID" value="EEC82811.1"/>
    <property type="molecule type" value="Genomic_DNA"/>
</dbReference>
<evidence type="ECO:0000313" key="1">
    <source>
        <dbReference type="EMBL" id="EEC82811.1"/>
    </source>
</evidence>
<keyword evidence="2" id="KW-1185">Reference proteome</keyword>